<dbReference type="InterPro" id="IPR050246">
    <property type="entry name" value="Class_II_FBP_aldolase"/>
</dbReference>
<organism evidence="2 3">
    <name type="scientific">Microtetraspora malaysiensis</name>
    <dbReference type="NCBI Taxonomy" id="161358"/>
    <lineage>
        <taxon>Bacteria</taxon>
        <taxon>Bacillati</taxon>
        <taxon>Actinomycetota</taxon>
        <taxon>Actinomycetes</taxon>
        <taxon>Streptosporangiales</taxon>
        <taxon>Streptosporangiaceae</taxon>
        <taxon>Microtetraspora</taxon>
    </lineage>
</organism>
<reference evidence="2 3" key="1">
    <citation type="submission" date="2024-10" db="EMBL/GenBank/DDBJ databases">
        <title>The Natural Products Discovery Center: Release of the First 8490 Sequenced Strains for Exploring Actinobacteria Biosynthetic Diversity.</title>
        <authorList>
            <person name="Kalkreuter E."/>
            <person name="Kautsar S.A."/>
            <person name="Yang D."/>
            <person name="Bader C.D."/>
            <person name="Teijaro C.N."/>
            <person name="Fluegel L."/>
            <person name="Davis C.M."/>
            <person name="Simpson J.R."/>
            <person name="Lauterbach L."/>
            <person name="Steele A.D."/>
            <person name="Gui C."/>
            <person name="Meng S."/>
            <person name="Li G."/>
            <person name="Viehrig K."/>
            <person name="Ye F."/>
            <person name="Su P."/>
            <person name="Kiefer A.F."/>
            <person name="Nichols A."/>
            <person name="Cepeda A.J."/>
            <person name="Yan W."/>
            <person name="Fan B."/>
            <person name="Jiang Y."/>
            <person name="Adhikari A."/>
            <person name="Zheng C.-J."/>
            <person name="Schuster L."/>
            <person name="Cowan T.M."/>
            <person name="Smanski M.J."/>
            <person name="Chevrette M.G."/>
            <person name="De Carvalho L.P.S."/>
            <person name="Shen B."/>
        </authorList>
    </citation>
    <scope>NUCLEOTIDE SEQUENCE [LARGE SCALE GENOMIC DNA]</scope>
    <source>
        <strain evidence="2 3">NPDC002173</strain>
    </source>
</reference>
<dbReference type="NCBIfam" id="TIGR00167">
    <property type="entry name" value="cbbA"/>
    <property type="match status" value="1"/>
</dbReference>
<dbReference type="PANTHER" id="PTHR30304">
    <property type="entry name" value="D-TAGATOSE-1,6-BISPHOSPHATE ALDOLASE"/>
    <property type="match status" value="1"/>
</dbReference>
<dbReference type="SUPFAM" id="SSF51569">
    <property type="entry name" value="Aldolase"/>
    <property type="match status" value="1"/>
</dbReference>
<dbReference type="InterPro" id="IPR000771">
    <property type="entry name" value="FBA_II"/>
</dbReference>
<dbReference type="Gene3D" id="3.20.20.70">
    <property type="entry name" value="Aldolase class I"/>
    <property type="match status" value="1"/>
</dbReference>
<protein>
    <submittedName>
        <fullName evidence="2">Ketose-bisphosphate aldolase</fullName>
    </submittedName>
</protein>
<dbReference type="EMBL" id="JBIASD010000006">
    <property type="protein sequence ID" value="MFF3666327.1"/>
    <property type="molecule type" value="Genomic_DNA"/>
</dbReference>
<evidence type="ECO:0000313" key="2">
    <source>
        <dbReference type="EMBL" id="MFF3666327.1"/>
    </source>
</evidence>
<dbReference type="CDD" id="cd00947">
    <property type="entry name" value="TBP_aldolase_IIB"/>
    <property type="match status" value="1"/>
</dbReference>
<accession>A0ABW6SN16</accession>
<dbReference type="PIRSF" id="PIRSF001359">
    <property type="entry name" value="F_bP_aldolase_II"/>
    <property type="match status" value="1"/>
</dbReference>
<dbReference type="RefSeq" id="WP_387410770.1">
    <property type="nucleotide sequence ID" value="NZ_JBIASD010000006.1"/>
</dbReference>
<name>A0ABW6SN16_9ACTN</name>
<sequence length="278" mass="28350">MPLATTASIVAAAPGGVCAFNVITLEHAEAVVAAAERVGLPVILQVSENAVRFRLGRLRPLAAAAGALAADAAVPVALHLDHVTDDALLRQAAETGFSSVMYDASQDPYEENVARTKAAAEWAHENGLWLEAELGEVGGKDGAHAPGVRTDPGEAAAFVSATGVDALAVAVGSSHAMTTRVARLDHGLIGALRAALPVPLVLHGSSGVPDDELRQAVAAGMKKINIGTALNVAFTEAVKTSFAEKPSGADPRPRLASARDAMIEAAAHLLRTVAVPPA</sequence>
<evidence type="ECO:0000256" key="1">
    <source>
        <dbReference type="ARBA" id="ARBA00001947"/>
    </source>
</evidence>
<dbReference type="InterPro" id="IPR013785">
    <property type="entry name" value="Aldolase_TIM"/>
</dbReference>
<proteinExistence type="predicted"/>
<evidence type="ECO:0000313" key="3">
    <source>
        <dbReference type="Proteomes" id="UP001602013"/>
    </source>
</evidence>
<gene>
    <name evidence="2" type="ORF">ACFYXI_12090</name>
</gene>
<dbReference type="Pfam" id="PF01116">
    <property type="entry name" value="F_bP_aldolase"/>
    <property type="match status" value="1"/>
</dbReference>
<dbReference type="Proteomes" id="UP001602013">
    <property type="component" value="Unassembled WGS sequence"/>
</dbReference>
<comment type="caution">
    <text evidence="2">The sequence shown here is derived from an EMBL/GenBank/DDBJ whole genome shotgun (WGS) entry which is preliminary data.</text>
</comment>
<keyword evidence="3" id="KW-1185">Reference proteome</keyword>
<dbReference type="PANTHER" id="PTHR30304:SF0">
    <property type="entry name" value="D-TAGATOSE-1,6-BISPHOSPHATE ALDOLASE SUBUNIT GATY-RELATED"/>
    <property type="match status" value="1"/>
</dbReference>
<comment type="cofactor">
    <cofactor evidence="1">
        <name>Zn(2+)</name>
        <dbReference type="ChEBI" id="CHEBI:29105"/>
    </cofactor>
</comment>